<dbReference type="SUPFAM" id="SSF54211">
    <property type="entry name" value="Ribosomal protein S5 domain 2-like"/>
    <property type="match status" value="1"/>
</dbReference>
<dbReference type="GO" id="GO:0016887">
    <property type="term" value="F:ATP hydrolysis activity"/>
    <property type="evidence" value="ECO:0007669"/>
    <property type="project" value="InterPro"/>
</dbReference>
<dbReference type="SMART" id="SM01340">
    <property type="entry name" value="DNA_mis_repair"/>
    <property type="match status" value="1"/>
</dbReference>
<dbReference type="InterPro" id="IPR020568">
    <property type="entry name" value="Ribosomal_Su5_D2-typ_SF"/>
</dbReference>
<dbReference type="SMART" id="SM00853">
    <property type="entry name" value="MutL_C"/>
    <property type="match status" value="1"/>
</dbReference>
<dbReference type="GO" id="GO:0140664">
    <property type="term" value="F:ATP-dependent DNA damage sensor activity"/>
    <property type="evidence" value="ECO:0007669"/>
    <property type="project" value="InterPro"/>
</dbReference>
<dbReference type="GO" id="GO:0032300">
    <property type="term" value="C:mismatch repair complex"/>
    <property type="evidence" value="ECO:0007669"/>
    <property type="project" value="InterPro"/>
</dbReference>
<accession>T0L6R2</accession>
<reference evidence="4 5" key="1">
    <citation type="journal article" date="2013" name="BMC Genomics">
        <title>Genome sequencing and comparative genomics of honey bee microsporidia, Nosema apis reveal novel insights into host-parasite interactions.</title>
        <authorList>
            <person name="Chen Yp."/>
            <person name="Pettis J.S."/>
            <person name="Zhao Y."/>
            <person name="Liu X."/>
            <person name="Tallon L.J."/>
            <person name="Sadzewicz L.D."/>
            <person name="Li R."/>
            <person name="Zheng H."/>
            <person name="Huang S."/>
            <person name="Zhang X."/>
            <person name="Hamilton M.C."/>
            <person name="Pernal S.F."/>
            <person name="Melathopoulos A.P."/>
            <person name="Yan X."/>
            <person name="Evans J.D."/>
        </authorList>
    </citation>
    <scope>NUCLEOTIDE SEQUENCE [LARGE SCALE GENOMIC DNA]</scope>
    <source>
        <strain evidence="4 5">BRL 01</strain>
    </source>
</reference>
<dbReference type="InterPro" id="IPR013507">
    <property type="entry name" value="DNA_mismatch_S5_2-like"/>
</dbReference>
<dbReference type="SUPFAM" id="SSF55874">
    <property type="entry name" value="ATPase domain of HSP90 chaperone/DNA topoisomerase II/histidine kinase"/>
    <property type="match status" value="2"/>
</dbReference>
<dbReference type="GO" id="GO:0006298">
    <property type="term" value="P:mismatch repair"/>
    <property type="evidence" value="ECO:0007669"/>
    <property type="project" value="InterPro"/>
</dbReference>
<keyword evidence="5" id="KW-1185">Reference proteome</keyword>
<dbReference type="InterPro" id="IPR042120">
    <property type="entry name" value="MutL_C_dimsub"/>
</dbReference>
<evidence type="ECO:0000313" key="4">
    <source>
        <dbReference type="EMBL" id="EQB60353.1"/>
    </source>
</evidence>
<name>T0L6R2_9MICR</name>
<dbReference type="Gene3D" id="3.30.565.10">
    <property type="entry name" value="Histidine kinase-like ATPase, C-terminal domain"/>
    <property type="match status" value="2"/>
</dbReference>
<dbReference type="InterPro" id="IPR014790">
    <property type="entry name" value="MutL_C"/>
</dbReference>
<feature type="domain" description="DNA mismatch repair protein S5" evidence="3">
    <location>
        <begin position="403"/>
        <end position="511"/>
    </location>
</feature>
<dbReference type="InterPro" id="IPR037198">
    <property type="entry name" value="MutL_C_sf"/>
</dbReference>
<dbReference type="Proteomes" id="UP000053780">
    <property type="component" value="Unassembled WGS sequence"/>
</dbReference>
<evidence type="ECO:0000256" key="1">
    <source>
        <dbReference type="ARBA" id="ARBA00006082"/>
    </source>
</evidence>
<comment type="similarity">
    <text evidence="1">Belongs to the DNA mismatch repair MutL/HexB family.</text>
</comment>
<dbReference type="VEuPathDB" id="MicrosporidiaDB:NAPIS_ORF02080"/>
<dbReference type="OrthoDB" id="10263226at2759"/>
<protein>
    <submittedName>
        <fullName evidence="4">Dna mismatch repair protein</fullName>
    </submittedName>
</protein>
<organism evidence="4 5">
    <name type="scientific">Vairimorpha apis BRL 01</name>
    <dbReference type="NCBI Taxonomy" id="1037528"/>
    <lineage>
        <taxon>Eukaryota</taxon>
        <taxon>Fungi</taxon>
        <taxon>Fungi incertae sedis</taxon>
        <taxon>Microsporidia</taxon>
        <taxon>Nosematidae</taxon>
        <taxon>Vairimorpha</taxon>
    </lineage>
</organism>
<dbReference type="SUPFAM" id="SSF118116">
    <property type="entry name" value="DNA mismatch repair protein MutL"/>
    <property type="match status" value="2"/>
</dbReference>
<feature type="domain" description="MutL C-terminal dimerisation" evidence="2">
    <location>
        <begin position="909"/>
        <end position="1252"/>
    </location>
</feature>
<evidence type="ECO:0000313" key="5">
    <source>
        <dbReference type="Proteomes" id="UP000053780"/>
    </source>
</evidence>
<dbReference type="PANTHER" id="PTHR10073">
    <property type="entry name" value="DNA MISMATCH REPAIR PROTEIN MLH, PMS, MUTL"/>
    <property type="match status" value="1"/>
</dbReference>
<proteinExistence type="inferred from homology"/>
<dbReference type="EMBL" id="KE647300">
    <property type="protein sequence ID" value="EQB60353.1"/>
    <property type="molecule type" value="Genomic_DNA"/>
</dbReference>
<dbReference type="Gene3D" id="3.30.1540.20">
    <property type="entry name" value="MutL, C-terminal domain, dimerisation subdomain"/>
    <property type="match status" value="1"/>
</dbReference>
<dbReference type="InterPro" id="IPR036890">
    <property type="entry name" value="HATPase_C_sf"/>
</dbReference>
<dbReference type="Pfam" id="PF08676">
    <property type="entry name" value="MutL_C"/>
    <property type="match status" value="1"/>
</dbReference>
<sequence>MITKIPSNISSKLKSHQYVHSTYSIIKELLENSIDANSSIIKISIDTNPLSIRVEDDGDGIEDMEYVGEYGCTSKESMTYQVVNSGNISSDNGNIISGIDYVDRNIICGNIDGRDYVDGNIIRGNISSDNGNIMGLDNVDGNISSVSNISRNIISDNVNSNSSNINSDNANGNSINRNTTNNYNNINRNNNYRNHQIINPHSHGYRGMALNTIKNTSTLTIKSKHSKNKHALIKINNKISKCAREQGTTIIVTDLFRDCPIRKKINDKNVNRDIKRVIELCGAYSVVCMCFVCVYVNQECVYSNRNVINRINNSRDISKDCNNVDCSRDYNNSNIDCSKDCNNSMNDNSSKECNNINNKLDYEDCNNKCNNINNLHTTNISFTDPHNTNIPSSNISHPKIPPSSILHSYMTTFHPLITKHSTQKFTLYLSKSSYKTDTSLIFHNSRYVKSKTIQRNIKSVFNLYKQGYPFYVLDIKSICDFNLSPDKSEIIVCGEKDFLRDVRNVVEGVMCVDSMCVGNDGVDNMCLDNVDSMNSMCVNNVDSMDNICKNSSNMCIDINTLQSNVNDISIVNDNNLNSSDDCLNSDIFKRFKSKENGRKKNNMNISKDGINNESATLNNTNISKDGIDNENVCIDRCVVLDRNVTSNNIEHTIINNTSKDGIKNEFNTSKNNENEYTTLKDTSKDDINNIHTIINENEYTTLKDIKHTITNDIKNISLLKDTSILSEEIKENNGNYLDLNTNKIDLIKTSLSENDTLNQSIMNSSLIDSSQQYNTYTLDSSIMNTSKQLDTSTLDSNSNNNSLLYSSQQSNISTLESNIMNTSQQLNPSLLDPNIMNTSTLNQSIINTSLLDSNIMNTSTLNPSLLDTSLLNSSQLLDSLNINNCIIKKQPKFNSRLKIEKSDFLRMKVVGQFNKGFILCTLTKSRNYERDVINNVCKNNIFNGITNNSKVDKNVNDSNINNGITDSKNMNKIMNDNSTHISSINTKLSSNNNNINNDTHISSNNINPSSISNSKNTLTTHLIIIDQHASDEIYNYESLLSKLTLKKQKLVVPLNLNLSKIDLVFVNDYKHIFNKYGFVIEDGMLMTVPVYKDKGFGVDEFWILLENIKNDLYCGESGIDNINGNDRSDIINGKDNKDNLYCDVDTVMDSENIVDNINDNDRIDIINGIDNINGNDRIDSENMIDSINSNNTIINNINNNTNINSNNHLNINNSNLYSNIKNNIYKHKCIDKIHEIVSSKACRSSIMVGDTLSKSQMEKIVFNLGCIERPWKCPHGRPTFMVIE</sequence>
<dbReference type="PANTHER" id="PTHR10073:SF52">
    <property type="entry name" value="MISMATCH REPAIR ENDONUCLEASE PMS2"/>
    <property type="match status" value="1"/>
</dbReference>
<evidence type="ECO:0000259" key="2">
    <source>
        <dbReference type="SMART" id="SM00853"/>
    </source>
</evidence>
<dbReference type="HOGENOM" id="CLU_262817_0_0_1"/>
<dbReference type="GO" id="GO:0005524">
    <property type="term" value="F:ATP binding"/>
    <property type="evidence" value="ECO:0007669"/>
    <property type="project" value="InterPro"/>
</dbReference>
<dbReference type="GO" id="GO:0030983">
    <property type="term" value="F:mismatched DNA binding"/>
    <property type="evidence" value="ECO:0007669"/>
    <property type="project" value="InterPro"/>
</dbReference>
<dbReference type="InterPro" id="IPR038973">
    <property type="entry name" value="MutL/Mlh/Pms-like"/>
</dbReference>
<gene>
    <name evidence="4" type="ORF">NAPIS_ORF02080</name>
</gene>
<evidence type="ECO:0000259" key="3">
    <source>
        <dbReference type="SMART" id="SM01340"/>
    </source>
</evidence>